<dbReference type="PROSITE" id="PS00893">
    <property type="entry name" value="NUDIX_BOX"/>
    <property type="match status" value="1"/>
</dbReference>
<dbReference type="OrthoDB" id="9791228at2"/>
<dbReference type="InterPro" id="IPR015797">
    <property type="entry name" value="NUDIX_hydrolase-like_dom_sf"/>
</dbReference>
<dbReference type="AlphaFoldDB" id="A0A482J2J8"/>
<dbReference type="PANTHER" id="PTHR43046">
    <property type="entry name" value="GDP-MANNOSE MANNOSYL HYDROLASE"/>
    <property type="match status" value="1"/>
</dbReference>
<keyword evidence="2" id="KW-0378">Hydrolase</keyword>
<sequence>MKTKVRATVVCARGDRVLLVSKDGSRWALPGGRPTKNETFADAAGRELLEETTLLARGLGFLFQVVGATTVHHVFVANIGKSAVPKPSKEIQGCQWFSQAELGEIIVSPTTRHIIESVWAERQR</sequence>
<evidence type="ECO:0000259" key="3">
    <source>
        <dbReference type="PROSITE" id="PS51462"/>
    </source>
</evidence>
<dbReference type="SUPFAM" id="SSF55811">
    <property type="entry name" value="Nudix"/>
    <property type="match status" value="1"/>
</dbReference>
<comment type="cofactor">
    <cofactor evidence="1">
        <name>Mg(2+)</name>
        <dbReference type="ChEBI" id="CHEBI:18420"/>
    </cofactor>
</comment>
<dbReference type="InterPro" id="IPR020084">
    <property type="entry name" value="NUDIX_hydrolase_CS"/>
</dbReference>
<dbReference type="Proteomes" id="UP000253772">
    <property type="component" value="Chromosome c2"/>
</dbReference>
<dbReference type="Pfam" id="PF00293">
    <property type="entry name" value="NUDIX"/>
    <property type="match status" value="1"/>
</dbReference>
<feature type="domain" description="Nudix hydrolase" evidence="3">
    <location>
        <begin position="1"/>
        <end position="122"/>
    </location>
</feature>
<reference evidence="4 5" key="1">
    <citation type="submission" date="2019-03" db="EMBL/GenBank/DDBJ databases">
        <title>Comparative insights into the high quality Complete genome sequence of highly metal resistant Cupriavidus metallidurans strain BS1 isolated from a gold-copper mine.</title>
        <authorList>
            <person name="Mazhar H.S."/>
            <person name="Rensing C."/>
        </authorList>
    </citation>
    <scope>NUCLEOTIDE SEQUENCE [LARGE SCALE GENOMIC DNA]</scope>
    <source>
        <strain evidence="4 5">BS1</strain>
    </source>
</reference>
<evidence type="ECO:0000256" key="1">
    <source>
        <dbReference type="ARBA" id="ARBA00001946"/>
    </source>
</evidence>
<dbReference type="CDD" id="cd04667">
    <property type="entry name" value="NUDIX_Hydrolase"/>
    <property type="match status" value="1"/>
</dbReference>
<organism evidence="4 5">
    <name type="scientific">Cupriavidus metallidurans</name>
    <dbReference type="NCBI Taxonomy" id="119219"/>
    <lineage>
        <taxon>Bacteria</taxon>
        <taxon>Pseudomonadati</taxon>
        <taxon>Pseudomonadota</taxon>
        <taxon>Betaproteobacteria</taxon>
        <taxon>Burkholderiales</taxon>
        <taxon>Burkholderiaceae</taxon>
        <taxon>Cupriavidus</taxon>
    </lineage>
</organism>
<dbReference type="Gene3D" id="3.90.79.10">
    <property type="entry name" value="Nucleoside Triphosphate Pyrophosphohydrolase"/>
    <property type="match status" value="1"/>
</dbReference>
<gene>
    <name evidence="4" type="ORF">DDF84_026035</name>
</gene>
<proteinExistence type="predicted"/>
<evidence type="ECO:0000313" key="5">
    <source>
        <dbReference type="Proteomes" id="UP000253772"/>
    </source>
</evidence>
<evidence type="ECO:0000256" key="2">
    <source>
        <dbReference type="ARBA" id="ARBA00022801"/>
    </source>
</evidence>
<dbReference type="PANTHER" id="PTHR43046:SF16">
    <property type="entry name" value="ADP-RIBOSE PYROPHOSPHATASE YJHB-RELATED"/>
    <property type="match status" value="1"/>
</dbReference>
<dbReference type="PROSITE" id="PS51462">
    <property type="entry name" value="NUDIX"/>
    <property type="match status" value="1"/>
</dbReference>
<accession>A0A482J2J8</accession>
<dbReference type="GO" id="GO:0016787">
    <property type="term" value="F:hydrolase activity"/>
    <property type="evidence" value="ECO:0007669"/>
    <property type="project" value="UniProtKB-KW"/>
</dbReference>
<protein>
    <submittedName>
        <fullName evidence="4">NUDIX domain-containing protein</fullName>
    </submittedName>
</protein>
<dbReference type="EMBL" id="CP037901">
    <property type="protein sequence ID" value="QBP14183.1"/>
    <property type="molecule type" value="Genomic_DNA"/>
</dbReference>
<evidence type="ECO:0000313" key="4">
    <source>
        <dbReference type="EMBL" id="QBP14183.1"/>
    </source>
</evidence>
<name>A0A482J2J8_9BURK</name>
<dbReference type="InterPro" id="IPR000086">
    <property type="entry name" value="NUDIX_hydrolase_dom"/>
</dbReference>